<proteinExistence type="predicted"/>
<reference evidence="2" key="1">
    <citation type="submission" date="2020-03" db="EMBL/GenBank/DDBJ databases">
        <title>A transcriptome and proteome of the tick Rhipicephalus microplus shaped by the genetic composition of its hosts and developmental stage.</title>
        <authorList>
            <person name="Garcia G.R."/>
            <person name="Ribeiro J.M.C."/>
            <person name="Maruyama S.R."/>
            <person name="Gardinasse L.G."/>
            <person name="Nelson K."/>
            <person name="Ferreira B.R."/>
            <person name="Andrade T.G."/>
            <person name="Santos I.K.F.M."/>
        </authorList>
    </citation>
    <scope>NUCLEOTIDE SEQUENCE</scope>
    <source>
        <strain evidence="2">NSGR</strain>
        <tissue evidence="2">Salivary glands</tissue>
    </source>
</reference>
<dbReference type="VEuPathDB" id="VectorBase:LOC119165549"/>
<protein>
    <submittedName>
        <fullName evidence="2">Putative lipocalin</fullName>
    </submittedName>
</protein>
<sequence>MRSDFLLAIFVVSCTNMPLSTCTAPGRGTHWYLREFLNTTEGIWTYASTSTRTVTCEVNKMKYISTSEIIYQRKFLWGEKRCEVDLQGQFFRSYDDRMTVQSPYEKLRFDVRVRNSSLVRAEPHVECRRHFNRARRPRLPYHLYSPRCQHVFYNTSSDGAMISI</sequence>
<feature type="chain" id="PRO_5026048362" evidence="1">
    <location>
        <begin position="23"/>
        <end position="164"/>
    </location>
</feature>
<name>A0A6G5A4Q1_RHIMP</name>
<dbReference type="EMBL" id="GIKN01003712">
    <property type="protein sequence ID" value="NIE45985.1"/>
    <property type="molecule type" value="Transcribed_RNA"/>
</dbReference>
<evidence type="ECO:0000256" key="1">
    <source>
        <dbReference type="SAM" id="SignalP"/>
    </source>
</evidence>
<feature type="signal peptide" evidence="1">
    <location>
        <begin position="1"/>
        <end position="22"/>
    </location>
</feature>
<dbReference type="AlphaFoldDB" id="A0A6G5A4Q1"/>
<evidence type="ECO:0000313" key="2">
    <source>
        <dbReference type="EMBL" id="NIE45985.1"/>
    </source>
</evidence>
<organism evidence="2">
    <name type="scientific">Rhipicephalus microplus</name>
    <name type="common">Cattle tick</name>
    <name type="synonym">Boophilus microplus</name>
    <dbReference type="NCBI Taxonomy" id="6941"/>
    <lineage>
        <taxon>Eukaryota</taxon>
        <taxon>Metazoa</taxon>
        <taxon>Ecdysozoa</taxon>
        <taxon>Arthropoda</taxon>
        <taxon>Chelicerata</taxon>
        <taxon>Arachnida</taxon>
        <taxon>Acari</taxon>
        <taxon>Parasitiformes</taxon>
        <taxon>Ixodida</taxon>
        <taxon>Ixodoidea</taxon>
        <taxon>Ixodidae</taxon>
        <taxon>Rhipicephalinae</taxon>
        <taxon>Rhipicephalus</taxon>
        <taxon>Boophilus</taxon>
    </lineage>
</organism>
<keyword evidence="1" id="KW-0732">Signal</keyword>
<accession>A0A6G5A4Q1</accession>